<dbReference type="Pfam" id="PF04117">
    <property type="entry name" value="Mpv17_PMP22"/>
    <property type="match status" value="1"/>
</dbReference>
<comment type="subcellular location">
    <subcellularLocation>
        <location evidence="1">Membrane</location>
        <topology evidence="1">Multi-pass membrane protein</topology>
    </subcellularLocation>
</comment>
<keyword evidence="4" id="KW-1133">Transmembrane helix</keyword>
<name>A0A9N8HLK6_9STRA</name>
<reference evidence="7" key="1">
    <citation type="submission" date="2020-06" db="EMBL/GenBank/DDBJ databases">
        <authorList>
            <consortium name="Plant Systems Biology data submission"/>
        </authorList>
    </citation>
    <scope>NUCLEOTIDE SEQUENCE</scope>
    <source>
        <strain evidence="7">D6</strain>
    </source>
</reference>
<organism evidence="7 8">
    <name type="scientific">Seminavis robusta</name>
    <dbReference type="NCBI Taxonomy" id="568900"/>
    <lineage>
        <taxon>Eukaryota</taxon>
        <taxon>Sar</taxon>
        <taxon>Stramenopiles</taxon>
        <taxon>Ochrophyta</taxon>
        <taxon>Bacillariophyta</taxon>
        <taxon>Bacillariophyceae</taxon>
        <taxon>Bacillariophycidae</taxon>
        <taxon>Naviculales</taxon>
        <taxon>Naviculaceae</taxon>
        <taxon>Seminavis</taxon>
    </lineage>
</organism>
<evidence type="ECO:0000256" key="6">
    <source>
        <dbReference type="RuleBase" id="RU363053"/>
    </source>
</evidence>
<accession>A0A9N8HLK6</accession>
<dbReference type="AlphaFoldDB" id="A0A9N8HLK6"/>
<evidence type="ECO:0000313" key="7">
    <source>
        <dbReference type="EMBL" id="CAB9518321.1"/>
    </source>
</evidence>
<proteinExistence type="inferred from homology"/>
<dbReference type="EMBL" id="CAICTM010000921">
    <property type="protein sequence ID" value="CAB9518321.1"/>
    <property type="molecule type" value="Genomic_DNA"/>
</dbReference>
<dbReference type="OrthoDB" id="45415at2759"/>
<dbReference type="PANTHER" id="PTHR11266:SF121">
    <property type="entry name" value="OS09G0315000 PROTEIN"/>
    <property type="match status" value="1"/>
</dbReference>
<evidence type="ECO:0000256" key="5">
    <source>
        <dbReference type="ARBA" id="ARBA00023136"/>
    </source>
</evidence>
<evidence type="ECO:0000256" key="2">
    <source>
        <dbReference type="ARBA" id="ARBA00006824"/>
    </source>
</evidence>
<dbReference type="GO" id="GO:0005737">
    <property type="term" value="C:cytoplasm"/>
    <property type="evidence" value="ECO:0007669"/>
    <property type="project" value="TreeGrafter"/>
</dbReference>
<comment type="similarity">
    <text evidence="2 6">Belongs to the peroxisomal membrane protein PXMP2/4 family.</text>
</comment>
<dbReference type="PANTHER" id="PTHR11266">
    <property type="entry name" value="PEROXISOMAL MEMBRANE PROTEIN 2, PXMP2 MPV17"/>
    <property type="match status" value="1"/>
</dbReference>
<dbReference type="Proteomes" id="UP001153069">
    <property type="component" value="Unassembled WGS sequence"/>
</dbReference>
<keyword evidence="5" id="KW-0472">Membrane</keyword>
<comment type="caution">
    <text evidence="7">The sequence shown here is derived from an EMBL/GenBank/DDBJ whole genome shotgun (WGS) entry which is preliminary data.</text>
</comment>
<protein>
    <recommendedName>
        <fullName evidence="9">Mpv17-like protein</fullName>
    </recommendedName>
</protein>
<evidence type="ECO:0008006" key="9">
    <source>
        <dbReference type="Google" id="ProtNLM"/>
    </source>
</evidence>
<evidence type="ECO:0000256" key="3">
    <source>
        <dbReference type="ARBA" id="ARBA00022692"/>
    </source>
</evidence>
<evidence type="ECO:0000313" key="8">
    <source>
        <dbReference type="Proteomes" id="UP001153069"/>
    </source>
</evidence>
<dbReference type="InterPro" id="IPR007248">
    <property type="entry name" value="Mpv17_PMP22"/>
</dbReference>
<dbReference type="GO" id="GO:0016020">
    <property type="term" value="C:membrane"/>
    <property type="evidence" value="ECO:0007669"/>
    <property type="project" value="UniProtKB-SubCell"/>
</dbReference>
<keyword evidence="8" id="KW-1185">Reference proteome</keyword>
<sequence>MDTFWQTCPYTAAALVCGVKASAADMIAQKSVLTPTQEEPTVVVEVEEEFDLDVKRNVAFLLYGSLYQGMVHEFVFNHLYPVWFGTGIDLQIVLTKVSFNLFIQTTLVTLPVAYILKALVNQVATDSDSQQESTSTQPAQSQPQLQVKTQEPKVLQSAFDKYWHDIQHQNLLGKCFAIWGPVQCLTFTVIPEHYRVTFIAMVSFFWLIILSQISSNDEDVHAQQVTTTVQKTD</sequence>
<evidence type="ECO:0000256" key="1">
    <source>
        <dbReference type="ARBA" id="ARBA00004141"/>
    </source>
</evidence>
<gene>
    <name evidence="7" type="ORF">SEMRO_923_G220750.1</name>
</gene>
<keyword evidence="3" id="KW-0812">Transmembrane</keyword>
<evidence type="ECO:0000256" key="4">
    <source>
        <dbReference type="ARBA" id="ARBA00022989"/>
    </source>
</evidence>